<dbReference type="PANTHER" id="PTHR37422:SF13">
    <property type="entry name" value="LIPOPOLYSACCHARIDE BIOSYNTHESIS PROTEIN PA4999-RELATED"/>
    <property type="match status" value="1"/>
</dbReference>
<keyword evidence="4 5" id="KW-0472">Membrane</keyword>
<feature type="transmembrane region" description="Helical" evidence="5">
    <location>
        <begin position="104"/>
        <end position="121"/>
    </location>
</feature>
<dbReference type="PANTHER" id="PTHR37422">
    <property type="entry name" value="TEICHURONIC ACID BIOSYNTHESIS PROTEIN TUAE"/>
    <property type="match status" value="1"/>
</dbReference>
<feature type="transmembrane region" description="Helical" evidence="5">
    <location>
        <begin position="248"/>
        <end position="266"/>
    </location>
</feature>
<dbReference type="InterPro" id="IPR007016">
    <property type="entry name" value="O-antigen_ligase-rel_domated"/>
</dbReference>
<evidence type="ECO:0000256" key="4">
    <source>
        <dbReference type="ARBA" id="ARBA00023136"/>
    </source>
</evidence>
<feature type="transmembrane region" description="Helical" evidence="5">
    <location>
        <begin position="347"/>
        <end position="370"/>
    </location>
</feature>
<feature type="domain" description="O-antigen ligase-related" evidence="6">
    <location>
        <begin position="207"/>
        <end position="359"/>
    </location>
</feature>
<dbReference type="EMBL" id="MFLA01000032">
    <property type="protein sequence ID" value="OGG58620.1"/>
    <property type="molecule type" value="Genomic_DNA"/>
</dbReference>
<feature type="transmembrane region" description="Helical" evidence="5">
    <location>
        <begin position="433"/>
        <end position="451"/>
    </location>
</feature>
<evidence type="ECO:0000256" key="3">
    <source>
        <dbReference type="ARBA" id="ARBA00022989"/>
    </source>
</evidence>
<feature type="transmembrane region" description="Helical" evidence="5">
    <location>
        <begin position="36"/>
        <end position="55"/>
    </location>
</feature>
<proteinExistence type="predicted"/>
<feature type="transmembrane region" description="Helical" evidence="5">
    <location>
        <begin position="133"/>
        <end position="151"/>
    </location>
</feature>
<keyword evidence="2 5" id="KW-0812">Transmembrane</keyword>
<name>A0A1F6DBA4_9BACT</name>
<feature type="transmembrane region" description="Helical" evidence="5">
    <location>
        <begin position="390"/>
        <end position="412"/>
    </location>
</feature>
<evidence type="ECO:0000259" key="6">
    <source>
        <dbReference type="Pfam" id="PF04932"/>
    </source>
</evidence>
<dbReference type="Pfam" id="PF04932">
    <property type="entry name" value="Wzy_C"/>
    <property type="match status" value="1"/>
</dbReference>
<evidence type="ECO:0000256" key="2">
    <source>
        <dbReference type="ARBA" id="ARBA00022692"/>
    </source>
</evidence>
<dbReference type="Proteomes" id="UP000176377">
    <property type="component" value="Unassembled WGS sequence"/>
</dbReference>
<dbReference type="Gene3D" id="1.25.40.10">
    <property type="entry name" value="Tetratricopeptide repeat domain"/>
    <property type="match status" value="1"/>
</dbReference>
<accession>A0A1F6DBA4</accession>
<dbReference type="InterPro" id="IPR051533">
    <property type="entry name" value="WaaL-like"/>
</dbReference>
<protein>
    <recommendedName>
        <fullName evidence="6">O-antigen ligase-related domain-containing protein</fullName>
    </recommendedName>
</protein>
<dbReference type="AlphaFoldDB" id="A0A1F6DBA4"/>
<dbReference type="GO" id="GO:0016020">
    <property type="term" value="C:membrane"/>
    <property type="evidence" value="ECO:0007669"/>
    <property type="project" value="UniProtKB-SubCell"/>
</dbReference>
<feature type="transmembrane region" description="Helical" evidence="5">
    <location>
        <begin position="203"/>
        <end position="236"/>
    </location>
</feature>
<evidence type="ECO:0000313" key="7">
    <source>
        <dbReference type="EMBL" id="OGG58620.1"/>
    </source>
</evidence>
<organism evidence="7 8">
    <name type="scientific">Candidatus Kaiserbacteria bacterium RIFCSPHIGHO2_01_FULL_56_24</name>
    <dbReference type="NCBI Taxonomy" id="1798487"/>
    <lineage>
        <taxon>Bacteria</taxon>
        <taxon>Candidatus Kaiseribacteriota</taxon>
    </lineage>
</organism>
<dbReference type="InterPro" id="IPR011990">
    <property type="entry name" value="TPR-like_helical_dom_sf"/>
</dbReference>
<comment type="caution">
    <text evidence="7">The sequence shown here is derived from an EMBL/GenBank/DDBJ whole genome shotgun (WGS) entry which is preliminary data.</text>
</comment>
<dbReference type="SUPFAM" id="SSF48452">
    <property type="entry name" value="TPR-like"/>
    <property type="match status" value="1"/>
</dbReference>
<gene>
    <name evidence="7" type="ORF">A2765_02765</name>
</gene>
<feature type="transmembrane region" description="Helical" evidence="5">
    <location>
        <begin position="76"/>
        <end position="98"/>
    </location>
</feature>
<evidence type="ECO:0000256" key="5">
    <source>
        <dbReference type="SAM" id="Phobius"/>
    </source>
</evidence>
<keyword evidence="3 5" id="KW-1133">Transmembrane helix</keyword>
<evidence type="ECO:0000256" key="1">
    <source>
        <dbReference type="ARBA" id="ARBA00004141"/>
    </source>
</evidence>
<comment type="subcellular location">
    <subcellularLocation>
        <location evidence="1">Membrane</location>
        <topology evidence="1">Multi-pass membrane protein</topology>
    </subcellularLocation>
</comment>
<feature type="transmembrane region" description="Helical" evidence="5">
    <location>
        <begin position="171"/>
        <end position="191"/>
    </location>
</feature>
<evidence type="ECO:0000313" key="8">
    <source>
        <dbReference type="Proteomes" id="UP000176377"/>
    </source>
</evidence>
<reference evidence="7 8" key="1">
    <citation type="journal article" date="2016" name="Nat. Commun.">
        <title>Thousands of microbial genomes shed light on interconnected biogeochemical processes in an aquifer system.</title>
        <authorList>
            <person name="Anantharaman K."/>
            <person name="Brown C.T."/>
            <person name="Hug L.A."/>
            <person name="Sharon I."/>
            <person name="Castelle C.J."/>
            <person name="Probst A.J."/>
            <person name="Thomas B.C."/>
            <person name="Singh A."/>
            <person name="Wilkins M.J."/>
            <person name="Karaoz U."/>
            <person name="Brodie E.L."/>
            <person name="Williams K.H."/>
            <person name="Hubbard S.S."/>
            <person name="Banfield J.F."/>
        </authorList>
    </citation>
    <scope>NUCLEOTIDE SEQUENCE [LARGE SCALE GENOMIC DNA]</scope>
</reference>
<sequence>MLSRVAKALPFLLLAPALVPLLYVDGLLYPYLAPKTLLVRALGILMIAAFAYLALSGRSFYWTRLRERTTWIPGTLLVIAYVTSLFGIDFYHSFWSIFDRGDGLLTLTVLVASFYITLLVADRRFFDRLCNVVAWAGSLVALYATLQWLQATTGMDIPIIAEPRGRFGGTLGNAAFLAAYLGMTLFVTLIATRNYAGTWQRMLYAGAGLQLCAILISATRGTLLALVIVALCAAAYGAWKGSGRTRALARWGLAALVVAAGIFFMFRSQLMHAPFEPVRRLASISVTEGTVSSRLFIWKNIGAEALKRPLTGYGAEHIDVLFNTVYDPVGIDEQWFDRSHNAFLDYFAQYGVLGLALYLALLLAFAHAAWKLMRSDVRIGGPLLLMVLTYAIQNLFVFDTVSTLWILFMFFASLSALQSTEKESVVRVRKFPWLPEAVGVAIVLLLIPVSIQPLRANMLLADGYLYHILDARRAVDSMQKGLALGTYADLEYGYQAYEMYTERQVTMLSGEARVIAYRFAASTLAKDFERYPYDARTATYYAHVLDSAPPEIPIDETALRAAIDTAIKLSPKRMQPRYLLANISLRKGDRVQPGPERNVFYREGIKVMEDYAAVVPGLAEPRFVLATLYLEIGDPASAKKWADEGILLDDTIDSAVARRAARYYITIEDWPNAARFLGITASLQKENYPLQYDLAKAKWLAGDTAGAREIVEKLKIDAPGLFESDPNFVKEYNGDR</sequence>